<evidence type="ECO:0000256" key="3">
    <source>
        <dbReference type="ARBA" id="ARBA00023163"/>
    </source>
</evidence>
<dbReference type="PROSITE" id="PS50956">
    <property type="entry name" value="HTH_ASNC_2"/>
    <property type="match status" value="1"/>
</dbReference>
<dbReference type="GO" id="GO:0043565">
    <property type="term" value="F:sequence-specific DNA binding"/>
    <property type="evidence" value="ECO:0007669"/>
    <property type="project" value="InterPro"/>
</dbReference>
<reference evidence="5 6" key="1">
    <citation type="submission" date="2019-07" db="EMBL/GenBank/DDBJ databases">
        <authorList>
            <person name="Huq M.A."/>
        </authorList>
    </citation>
    <scope>NUCLEOTIDE SEQUENCE [LARGE SCALE GENOMIC DNA]</scope>
    <source>
        <strain evidence="5 6">MAH-3</strain>
    </source>
</reference>
<dbReference type="GO" id="GO:0043200">
    <property type="term" value="P:response to amino acid"/>
    <property type="evidence" value="ECO:0007669"/>
    <property type="project" value="TreeGrafter"/>
</dbReference>
<name>A0A556N2Q5_9FLAO</name>
<dbReference type="Gene3D" id="1.10.10.10">
    <property type="entry name" value="Winged helix-like DNA-binding domain superfamily/Winged helix DNA-binding domain"/>
    <property type="match status" value="1"/>
</dbReference>
<dbReference type="AlphaFoldDB" id="A0A556N2Q5"/>
<dbReference type="InterPro" id="IPR036388">
    <property type="entry name" value="WH-like_DNA-bd_sf"/>
</dbReference>
<proteinExistence type="predicted"/>
<dbReference type="OrthoDB" id="9800326at2"/>
<dbReference type="Proteomes" id="UP000316008">
    <property type="component" value="Unassembled WGS sequence"/>
</dbReference>
<dbReference type="EMBL" id="VLPL01000002">
    <property type="protein sequence ID" value="TSJ46486.1"/>
    <property type="molecule type" value="Genomic_DNA"/>
</dbReference>
<dbReference type="InterPro" id="IPR019887">
    <property type="entry name" value="Tscrpt_reg_AsnC/Lrp_C"/>
</dbReference>
<evidence type="ECO:0000313" key="5">
    <source>
        <dbReference type="EMBL" id="TSJ46486.1"/>
    </source>
</evidence>
<dbReference type="InterPro" id="IPR036390">
    <property type="entry name" value="WH_DNA-bd_sf"/>
</dbReference>
<gene>
    <name evidence="5" type="ORF">FO442_04825</name>
</gene>
<organism evidence="5 6">
    <name type="scientific">Fluviicola chungangensis</name>
    <dbReference type="NCBI Taxonomy" id="2597671"/>
    <lineage>
        <taxon>Bacteria</taxon>
        <taxon>Pseudomonadati</taxon>
        <taxon>Bacteroidota</taxon>
        <taxon>Flavobacteriia</taxon>
        <taxon>Flavobacteriales</taxon>
        <taxon>Crocinitomicaceae</taxon>
        <taxon>Fluviicola</taxon>
    </lineage>
</organism>
<dbReference type="InterPro" id="IPR000485">
    <property type="entry name" value="AsnC-type_HTH_dom"/>
</dbReference>
<dbReference type="Pfam" id="PF01037">
    <property type="entry name" value="AsnC_trans_reg"/>
    <property type="match status" value="1"/>
</dbReference>
<dbReference type="GO" id="GO:0005829">
    <property type="term" value="C:cytosol"/>
    <property type="evidence" value="ECO:0007669"/>
    <property type="project" value="TreeGrafter"/>
</dbReference>
<dbReference type="SUPFAM" id="SSF54909">
    <property type="entry name" value="Dimeric alpha+beta barrel"/>
    <property type="match status" value="1"/>
</dbReference>
<dbReference type="PANTHER" id="PTHR30154:SF34">
    <property type="entry name" value="TRANSCRIPTIONAL REGULATOR AZLB"/>
    <property type="match status" value="1"/>
</dbReference>
<dbReference type="SMART" id="SM00344">
    <property type="entry name" value="HTH_ASNC"/>
    <property type="match status" value="1"/>
</dbReference>
<keyword evidence="3" id="KW-0804">Transcription</keyword>
<dbReference type="Gene3D" id="3.30.70.920">
    <property type="match status" value="1"/>
</dbReference>
<dbReference type="PRINTS" id="PR00033">
    <property type="entry name" value="HTHASNC"/>
</dbReference>
<dbReference type="InterPro" id="IPR019888">
    <property type="entry name" value="Tscrpt_reg_AsnC-like"/>
</dbReference>
<dbReference type="Pfam" id="PF13412">
    <property type="entry name" value="HTH_24"/>
    <property type="match status" value="1"/>
</dbReference>
<accession>A0A556N2Q5</accession>
<evidence type="ECO:0000256" key="1">
    <source>
        <dbReference type="ARBA" id="ARBA00023015"/>
    </source>
</evidence>
<feature type="domain" description="HTH asnC-type" evidence="4">
    <location>
        <begin position="4"/>
        <end position="65"/>
    </location>
</feature>
<keyword evidence="2" id="KW-0238">DNA-binding</keyword>
<keyword evidence="6" id="KW-1185">Reference proteome</keyword>
<dbReference type="PANTHER" id="PTHR30154">
    <property type="entry name" value="LEUCINE-RESPONSIVE REGULATORY PROTEIN"/>
    <property type="match status" value="1"/>
</dbReference>
<dbReference type="InterPro" id="IPR011008">
    <property type="entry name" value="Dimeric_a/b-barrel"/>
</dbReference>
<evidence type="ECO:0000259" key="4">
    <source>
        <dbReference type="PROSITE" id="PS50956"/>
    </source>
</evidence>
<sequence length="146" mass="16454">MMVLDAIDKQIINLLRENGKMNNKEVAGKIGLSVTPTFERIKRLERIGVIQGYTALINRKAIGRDLKVICQVSLKSHEKEGIDVFESAIRELPEVSHAYHVAGATDYMLTIEVANMEVYQDFLKNQLARIPHIGQVNSSFVMSELK</sequence>
<dbReference type="SUPFAM" id="SSF46785">
    <property type="entry name" value="Winged helix' DNA-binding domain"/>
    <property type="match status" value="1"/>
</dbReference>
<protein>
    <submittedName>
        <fullName evidence="5">Lrp/AsnC family transcriptional regulator</fullName>
    </submittedName>
</protein>
<evidence type="ECO:0000313" key="6">
    <source>
        <dbReference type="Proteomes" id="UP000316008"/>
    </source>
</evidence>
<evidence type="ECO:0000256" key="2">
    <source>
        <dbReference type="ARBA" id="ARBA00023125"/>
    </source>
</evidence>
<keyword evidence="1" id="KW-0805">Transcription regulation</keyword>
<comment type="caution">
    <text evidence="5">The sequence shown here is derived from an EMBL/GenBank/DDBJ whole genome shotgun (WGS) entry which is preliminary data.</text>
</comment>